<dbReference type="EMBL" id="FMYI01000008">
    <property type="protein sequence ID" value="SDC42352.1"/>
    <property type="molecule type" value="Genomic_DNA"/>
</dbReference>
<protein>
    <submittedName>
        <fullName evidence="1">FAD dependent oxidoreductase</fullName>
    </submittedName>
</protein>
<reference evidence="2" key="1">
    <citation type="submission" date="2016-09" db="EMBL/GenBank/DDBJ databases">
        <authorList>
            <person name="Varghese N."/>
            <person name="Submissions S."/>
        </authorList>
    </citation>
    <scope>NUCLEOTIDE SEQUENCE [LARGE SCALE GENOMIC DNA]</scope>
    <source>
        <strain evidence="2">S5</strain>
    </source>
</reference>
<evidence type="ECO:0000313" key="1">
    <source>
        <dbReference type="EMBL" id="SDC42352.1"/>
    </source>
</evidence>
<dbReference type="Pfam" id="PF12831">
    <property type="entry name" value="FAD_oxidored"/>
    <property type="match status" value="1"/>
</dbReference>
<dbReference type="STRING" id="1612202.SAMN05421734_10875"/>
<dbReference type="GO" id="GO:0008734">
    <property type="term" value="F:L-aspartate oxidase activity"/>
    <property type="evidence" value="ECO:0007669"/>
    <property type="project" value="InterPro"/>
</dbReference>
<evidence type="ECO:0000313" key="2">
    <source>
        <dbReference type="Proteomes" id="UP000242949"/>
    </source>
</evidence>
<organism evidence="1 2">
    <name type="scientific">Pelagirhabdus alkalitolerans</name>
    <dbReference type="NCBI Taxonomy" id="1612202"/>
    <lineage>
        <taxon>Bacteria</taxon>
        <taxon>Bacillati</taxon>
        <taxon>Bacillota</taxon>
        <taxon>Bacilli</taxon>
        <taxon>Bacillales</taxon>
        <taxon>Bacillaceae</taxon>
        <taxon>Pelagirhabdus</taxon>
    </lineage>
</organism>
<dbReference type="InterPro" id="IPR005288">
    <property type="entry name" value="NadB"/>
</dbReference>
<dbReference type="PANTHER" id="PTHR42716:SF1">
    <property type="entry name" value="SLL0471 PROTEIN"/>
    <property type="match status" value="1"/>
</dbReference>
<dbReference type="GO" id="GO:0009435">
    <property type="term" value="P:NAD+ biosynthetic process"/>
    <property type="evidence" value="ECO:0007669"/>
    <property type="project" value="InterPro"/>
</dbReference>
<proteinExistence type="predicted"/>
<dbReference type="InterPro" id="IPR036188">
    <property type="entry name" value="FAD/NAD-bd_sf"/>
</dbReference>
<dbReference type="SUPFAM" id="SSF51905">
    <property type="entry name" value="FAD/NAD(P)-binding domain"/>
    <property type="match status" value="1"/>
</dbReference>
<sequence>MMTQYTADIAVIGGSFGGCIAAISAAKSGKTVMLTEETDWIGGQVTSQGVPPDEHQWIETTGCTDSYRLFRDHVRQYYKDHYPLTDEATANPALNPGKAWVSRISHEPKVALKVLESMMAPYINSGKLTIFYHTKPESLSKAEGKITSLDLINIENHESLTIQANYFLDATDTGELLPLAGVAYHSGAESYDDTHEKHAPEVADPNDTQAFTYVIPIDYVEGENDTIDRPEQYDFWKNYIPKNHTHSLLSWFVGNKSDPTPQKQFTLFENDQSIPDLFSYRRVMATSILANPIYDGDVSLINWPQNDYFLGSIIDVDKRTYSEHIENAKQLSLSLVYWLQTEAERLDGGFGYPGIRLRKDVFDTEDGLAKYPYIRESRRIKAACMITEDMVSKETGNVDGIYHHEDTVGIGCYHLDLHTTATSMSALYVPSYPYEIPLGAFIQEELSNLLPACKNIGTTHITNGCYRLHPTEWNIGEVAGYLAAYSMQHGYTPLEIYQNKDTLKNFQRYLVEQGVQIRWPEYVEKEVHDPIK</sequence>
<keyword evidence="2" id="KW-1185">Reference proteome</keyword>
<dbReference type="AlphaFoldDB" id="A0A1G6LFZ6"/>
<dbReference type="Gene3D" id="3.50.50.60">
    <property type="entry name" value="FAD/NAD(P)-binding domain"/>
    <property type="match status" value="1"/>
</dbReference>
<dbReference type="Proteomes" id="UP000242949">
    <property type="component" value="Unassembled WGS sequence"/>
</dbReference>
<dbReference type="PRINTS" id="PR00411">
    <property type="entry name" value="PNDRDTASEI"/>
</dbReference>
<accession>A0A1G6LFZ6</accession>
<dbReference type="PANTHER" id="PTHR42716">
    <property type="entry name" value="L-ASPARTATE OXIDASE"/>
    <property type="match status" value="1"/>
</dbReference>
<gene>
    <name evidence="1" type="ORF">SAMN05421734_10875</name>
</gene>
<name>A0A1G6LFZ6_9BACI</name>